<keyword evidence="1" id="KW-0472">Membrane</keyword>
<keyword evidence="4" id="KW-1185">Reference proteome</keyword>
<gene>
    <name evidence="3" type="ORF">AXK61_19625</name>
</gene>
<keyword evidence="1" id="KW-1133">Transmembrane helix</keyword>
<feature type="transmembrane region" description="Helical" evidence="1">
    <location>
        <begin position="179"/>
        <end position="205"/>
    </location>
</feature>
<sequence>MKIVNVLGVAFFTLVLCYRVDRLYRAKAGIQAVAVTVAIAALTLAVLLLNSPLASSIDGALWRGSSRLGGYAALALGVAALAVAFFYGPTESARQRRAGMEAVPLLASVIGLSVAMTVMPPSLRDATLDTLTVQELGFAVFFAIAGGYLMYGLADCVLSLTRLMPFADGYLVTSLRLMAAGLALTAIGSLTQVVFVLTSIVHAVSWPVLLTVSRGCTAVGIVLFVIGLSYPGVRGFFVQLDYRKRHRRDYKRLEPLWQLLTTAVPEVVLDAKSAGKDPHLRFQRRVVEIRDVLVQLSPYLPDDFGDGVPEENVHNLLVAIDLRNEAGAAPAPSSMVLPPEGTSIDDDAAPLLVLSDAVGATPAEELQI</sequence>
<feature type="transmembrane region" description="Helical" evidence="1">
    <location>
        <begin position="217"/>
        <end position="238"/>
    </location>
</feature>
<proteinExistence type="predicted"/>
<name>A0A137ZJ81_9ACTN</name>
<reference evidence="3 4" key="1">
    <citation type="submission" date="2016-02" db="EMBL/GenBank/DDBJ databases">
        <authorList>
            <person name="Teng J.L."/>
            <person name="Tang Y."/>
            <person name="Huang Y."/>
            <person name="Guo F."/>
            <person name="Wei W."/>
            <person name="Chen J.H."/>
            <person name="Wong S.Y."/>
            <person name="Lau S.K."/>
            <person name="Woo P.C."/>
        </authorList>
    </citation>
    <scope>NUCLEOTIDE SEQUENCE [LARGE SCALE GENOMIC DNA]</scope>
    <source>
        <strain evidence="3 4">JCM 13375</strain>
    </source>
</reference>
<evidence type="ECO:0000313" key="3">
    <source>
        <dbReference type="EMBL" id="KXO98239.1"/>
    </source>
</evidence>
<dbReference type="Proteomes" id="UP000070409">
    <property type="component" value="Unassembled WGS sequence"/>
</dbReference>
<dbReference type="InterPro" id="IPR046675">
    <property type="entry name" value="DUF6545"/>
</dbReference>
<organism evidence="3 4">
    <name type="scientific">Tsukamurella pseudospumae</name>
    <dbReference type="NCBI Taxonomy" id="239498"/>
    <lineage>
        <taxon>Bacteria</taxon>
        <taxon>Bacillati</taxon>
        <taxon>Actinomycetota</taxon>
        <taxon>Actinomycetes</taxon>
        <taxon>Mycobacteriales</taxon>
        <taxon>Tsukamurellaceae</taxon>
        <taxon>Tsukamurella</taxon>
    </lineage>
</organism>
<keyword evidence="1" id="KW-0812">Transmembrane</keyword>
<comment type="caution">
    <text evidence="3">The sequence shown here is derived from an EMBL/GenBank/DDBJ whole genome shotgun (WGS) entry which is preliminary data.</text>
</comment>
<feature type="transmembrane region" description="Helical" evidence="1">
    <location>
        <begin position="99"/>
        <end position="118"/>
    </location>
</feature>
<accession>A0A137ZJ81</accession>
<feature type="transmembrane region" description="Helical" evidence="1">
    <location>
        <begin position="68"/>
        <end position="87"/>
    </location>
</feature>
<dbReference type="EMBL" id="LSRE01000013">
    <property type="protein sequence ID" value="KXO98239.1"/>
    <property type="molecule type" value="Genomic_DNA"/>
</dbReference>
<dbReference type="InterPro" id="IPR050039">
    <property type="entry name" value="MAB_1171c-like"/>
</dbReference>
<feature type="transmembrane region" description="Helical" evidence="1">
    <location>
        <begin position="138"/>
        <end position="158"/>
    </location>
</feature>
<evidence type="ECO:0000313" key="4">
    <source>
        <dbReference type="Proteomes" id="UP000070409"/>
    </source>
</evidence>
<dbReference type="NCBIfam" id="NF042915">
    <property type="entry name" value="MAB_1171c_fam"/>
    <property type="match status" value="1"/>
</dbReference>
<protein>
    <recommendedName>
        <fullName evidence="2">DUF6545 domain-containing protein</fullName>
    </recommendedName>
</protein>
<evidence type="ECO:0000259" key="2">
    <source>
        <dbReference type="Pfam" id="PF20182"/>
    </source>
</evidence>
<evidence type="ECO:0000256" key="1">
    <source>
        <dbReference type="SAM" id="Phobius"/>
    </source>
</evidence>
<feature type="domain" description="DUF6545" evidence="2">
    <location>
        <begin position="244"/>
        <end position="357"/>
    </location>
</feature>
<dbReference type="Pfam" id="PF20182">
    <property type="entry name" value="DUF6545"/>
    <property type="match status" value="1"/>
</dbReference>
<feature type="transmembrane region" description="Helical" evidence="1">
    <location>
        <begin position="28"/>
        <end position="48"/>
    </location>
</feature>